<dbReference type="PANTHER" id="PTHR16797:SF4">
    <property type="entry name" value="40-KDA HUNTINGTIN-ASSOCIATED PROTEIN"/>
    <property type="match status" value="1"/>
</dbReference>
<organism evidence="1 2">
    <name type="scientific">Tritrichomonas foetus</name>
    <dbReference type="NCBI Taxonomy" id="1144522"/>
    <lineage>
        <taxon>Eukaryota</taxon>
        <taxon>Metamonada</taxon>
        <taxon>Parabasalia</taxon>
        <taxon>Tritrichomonadida</taxon>
        <taxon>Tritrichomonadidae</taxon>
        <taxon>Tritrichomonas</taxon>
    </lineage>
</organism>
<proteinExistence type="predicted"/>
<dbReference type="VEuPathDB" id="TrichDB:TRFO_13290"/>
<evidence type="ECO:0000313" key="2">
    <source>
        <dbReference type="Proteomes" id="UP000179807"/>
    </source>
</evidence>
<sequence>MFFKKYDELSANLARAFRSKKNLLETAAQFADLAAMQDQDNPFQYGLIGLAHFGEMRCYKKLEDSQKLIRTAIVAARYFKKSAYFNYEISKSLRNTWAEPLADGIQCYRTAIAALKATEKYNLAITTLNELAEIEEKFEFFHYAGNSYEESVRLCIEHAIRPRLFIDTLLKCVSCYVKCDRFDLSLIIMMSAAVQLETDYSNVIDLSTLLKAQFNELIAAKAALLICNAKFGEARTIATTQLAGSIGDFLIKYIANVQKSESPSVIKKSLQEANQGETLPPLLVLIVERHCPLLEKTVEYETQMPATLDQTSIV</sequence>
<evidence type="ECO:0000313" key="1">
    <source>
        <dbReference type="EMBL" id="OHT16284.1"/>
    </source>
</evidence>
<dbReference type="GeneID" id="94831860"/>
<dbReference type="GO" id="GO:0005769">
    <property type="term" value="C:early endosome"/>
    <property type="evidence" value="ECO:0007669"/>
    <property type="project" value="TreeGrafter"/>
</dbReference>
<dbReference type="EMBL" id="MLAK01000123">
    <property type="protein sequence ID" value="OHT16284.1"/>
    <property type="molecule type" value="Genomic_DNA"/>
</dbReference>
<keyword evidence="2" id="KW-1185">Reference proteome</keyword>
<dbReference type="Proteomes" id="UP000179807">
    <property type="component" value="Unassembled WGS sequence"/>
</dbReference>
<gene>
    <name evidence="1" type="ORF">TRFO_13290</name>
</gene>
<reference evidence="1" key="1">
    <citation type="submission" date="2016-10" db="EMBL/GenBank/DDBJ databases">
        <authorList>
            <person name="Benchimol M."/>
            <person name="Almeida L.G."/>
            <person name="Vasconcelos A.T."/>
            <person name="Perreira-Neves A."/>
            <person name="Rosa I.A."/>
            <person name="Tasca T."/>
            <person name="Bogo M.R."/>
            <person name="de Souza W."/>
        </authorList>
    </citation>
    <scope>NUCLEOTIDE SEQUENCE [LARGE SCALE GENOMIC DNA]</scope>
    <source>
        <strain evidence="1">K</strain>
    </source>
</reference>
<dbReference type="InterPro" id="IPR039494">
    <property type="entry name" value="F8A"/>
</dbReference>
<protein>
    <submittedName>
        <fullName evidence="1">Uncharacterized protein</fullName>
    </submittedName>
</protein>
<comment type="caution">
    <text evidence="1">The sequence shown here is derived from an EMBL/GenBank/DDBJ whole genome shotgun (WGS) entry which is preliminary data.</text>
</comment>
<dbReference type="RefSeq" id="XP_068369420.1">
    <property type="nucleotide sequence ID" value="XM_068497156.1"/>
</dbReference>
<dbReference type="PANTHER" id="PTHR16797">
    <property type="entry name" value="FACTOR VIII-ASSOCIATED GENE 1"/>
    <property type="match status" value="1"/>
</dbReference>
<dbReference type="GO" id="GO:0099518">
    <property type="term" value="P:vesicle cytoskeletal trafficking"/>
    <property type="evidence" value="ECO:0007669"/>
    <property type="project" value="TreeGrafter"/>
</dbReference>
<accession>A0A1J4L2T4</accession>
<name>A0A1J4L2T4_9EUKA</name>
<dbReference type="AlphaFoldDB" id="A0A1J4L2T4"/>